<keyword evidence="3 8" id="KW-0812">Transmembrane</keyword>
<reference evidence="9" key="1">
    <citation type="journal article" date="2018" name="Nat. Plants">
        <title>Whole-genome landscape of Medicago truncatula symbiotic genes.</title>
        <authorList>
            <person name="Pecrix Y."/>
            <person name="Gamas P."/>
            <person name="Carrere S."/>
        </authorList>
    </citation>
    <scope>NUCLEOTIDE SEQUENCE</scope>
    <source>
        <tissue evidence="9">Leaves</tissue>
    </source>
</reference>
<evidence type="ECO:0000256" key="7">
    <source>
        <dbReference type="SAM" id="MobiDB-lite"/>
    </source>
</evidence>
<evidence type="ECO:0000256" key="8">
    <source>
        <dbReference type="SAM" id="Phobius"/>
    </source>
</evidence>
<dbReference type="AlphaFoldDB" id="A0A396I8M2"/>
<gene>
    <name evidence="9" type="ORF">MtrunA17_Chr4g0042271</name>
</gene>
<dbReference type="Pfam" id="PF00939">
    <property type="entry name" value="Na_sulph_symp"/>
    <property type="match status" value="1"/>
</dbReference>
<dbReference type="PANTHER" id="PTHR42826">
    <property type="entry name" value="DICARBOXYLATE TRANSPORTER 2.1, CHLOROPLASTIC"/>
    <property type="match status" value="1"/>
</dbReference>
<feature type="compositionally biased region" description="Polar residues" evidence="7">
    <location>
        <begin position="1"/>
        <end position="15"/>
    </location>
</feature>
<comment type="subcellular location">
    <subcellularLocation>
        <location evidence="1">Plastid</location>
        <location evidence="1">Chloroplast inner membrane</location>
        <topology evidence="1">Multi-pass membrane protein</topology>
    </subcellularLocation>
</comment>
<evidence type="ECO:0000256" key="5">
    <source>
        <dbReference type="ARBA" id="ARBA00022989"/>
    </source>
</evidence>
<sequence length="132" mass="14448">MFHPSVTNSFSNSSPDAPKLAREKMGPMTTNEKIMTATLFLTVGLWVFGGLLNIDAVTAAILGLAVLLISGVVTWKECLAEGVAWDTHVVCCPHCNGWVLEQIWSHLLVQSNCSQVCWWIGSLSWQLSFGIL</sequence>
<keyword evidence="4" id="KW-1001">Plastid inner membrane</keyword>
<feature type="transmembrane region" description="Helical" evidence="8">
    <location>
        <begin position="57"/>
        <end position="75"/>
    </location>
</feature>
<comment type="caution">
    <text evidence="9">The sequence shown here is derived from an EMBL/GenBank/DDBJ whole genome shotgun (WGS) entry which is preliminary data.</text>
</comment>
<evidence type="ECO:0000256" key="3">
    <source>
        <dbReference type="ARBA" id="ARBA00022692"/>
    </source>
</evidence>
<dbReference type="GO" id="GO:0009706">
    <property type="term" value="C:chloroplast inner membrane"/>
    <property type="evidence" value="ECO:0007669"/>
    <property type="project" value="UniProtKB-SubCell"/>
</dbReference>
<proteinExistence type="inferred from homology"/>
<feature type="transmembrane region" description="Helical" evidence="8">
    <location>
        <begin position="34"/>
        <end position="51"/>
    </location>
</feature>
<keyword evidence="6 8" id="KW-0472">Membrane</keyword>
<dbReference type="InterPro" id="IPR001898">
    <property type="entry name" value="SLC13A/DASS"/>
</dbReference>
<keyword evidence="5 8" id="KW-1133">Transmembrane helix</keyword>
<evidence type="ECO:0000256" key="4">
    <source>
        <dbReference type="ARBA" id="ARBA00022780"/>
    </source>
</evidence>
<evidence type="ECO:0000256" key="6">
    <source>
        <dbReference type="ARBA" id="ARBA00023136"/>
    </source>
</evidence>
<protein>
    <submittedName>
        <fullName evidence="9">Putative sodium/sulfate symporter</fullName>
    </submittedName>
</protein>
<dbReference type="EMBL" id="PSQE01000004">
    <property type="protein sequence ID" value="RHN61960.1"/>
    <property type="molecule type" value="Genomic_DNA"/>
</dbReference>
<name>A0A396I8M2_MEDTR</name>
<dbReference type="Gramene" id="rna24477">
    <property type="protein sequence ID" value="RHN61960.1"/>
    <property type="gene ID" value="gene24477"/>
</dbReference>
<comment type="similarity">
    <text evidence="2">Belongs to the SLC13A/DASS transporter (TC 2.A.47) family. DIT1 subfamily.</text>
</comment>
<dbReference type="InterPro" id="IPR030676">
    <property type="entry name" value="CitT-rel"/>
</dbReference>
<accession>A0A396I8M2</accession>
<dbReference type="Proteomes" id="UP000265566">
    <property type="component" value="Chromosome 4"/>
</dbReference>
<organism evidence="9">
    <name type="scientific">Medicago truncatula</name>
    <name type="common">Barrel medic</name>
    <name type="synonym">Medicago tribuloides</name>
    <dbReference type="NCBI Taxonomy" id="3880"/>
    <lineage>
        <taxon>Eukaryota</taxon>
        <taxon>Viridiplantae</taxon>
        <taxon>Streptophyta</taxon>
        <taxon>Embryophyta</taxon>
        <taxon>Tracheophyta</taxon>
        <taxon>Spermatophyta</taxon>
        <taxon>Magnoliopsida</taxon>
        <taxon>eudicotyledons</taxon>
        <taxon>Gunneridae</taxon>
        <taxon>Pentapetalae</taxon>
        <taxon>rosids</taxon>
        <taxon>fabids</taxon>
        <taxon>Fabales</taxon>
        <taxon>Fabaceae</taxon>
        <taxon>Papilionoideae</taxon>
        <taxon>50 kb inversion clade</taxon>
        <taxon>NPAAA clade</taxon>
        <taxon>Hologalegina</taxon>
        <taxon>IRL clade</taxon>
        <taxon>Trifolieae</taxon>
        <taxon>Medicago</taxon>
    </lineage>
</organism>
<evidence type="ECO:0000256" key="2">
    <source>
        <dbReference type="ARBA" id="ARBA00007349"/>
    </source>
</evidence>
<evidence type="ECO:0000313" key="9">
    <source>
        <dbReference type="EMBL" id="RHN61960.1"/>
    </source>
</evidence>
<evidence type="ECO:0000256" key="1">
    <source>
        <dbReference type="ARBA" id="ARBA00004478"/>
    </source>
</evidence>
<keyword evidence="4" id="KW-0934">Plastid</keyword>
<feature type="region of interest" description="Disordered" evidence="7">
    <location>
        <begin position="1"/>
        <end position="22"/>
    </location>
</feature>
<dbReference type="GO" id="GO:0015140">
    <property type="term" value="F:malate transmembrane transporter activity"/>
    <property type="evidence" value="ECO:0007669"/>
    <property type="project" value="UniProtKB-ARBA"/>
</dbReference>